<gene>
    <name evidence="1" type="ORF">GCM10011309_19500</name>
</gene>
<accession>A0A918KNF9</accession>
<comment type="caution">
    <text evidence="1">The sequence shown here is derived from an EMBL/GenBank/DDBJ whole genome shotgun (WGS) entry which is preliminary data.</text>
</comment>
<dbReference type="GO" id="GO:0032259">
    <property type="term" value="P:methylation"/>
    <property type="evidence" value="ECO:0007669"/>
    <property type="project" value="UniProtKB-KW"/>
</dbReference>
<protein>
    <submittedName>
        <fullName evidence="1">Methyltransferase</fullName>
    </submittedName>
</protein>
<proteinExistence type="predicted"/>
<dbReference type="AlphaFoldDB" id="A0A918KNF9"/>
<name>A0A918KNF9_9PROT</name>
<dbReference type="InterPro" id="IPR016980">
    <property type="entry name" value="S-AdoMet-dep_MeTrfase_Alr7345"/>
</dbReference>
<reference evidence="1 2" key="1">
    <citation type="journal article" date="2014" name="Int. J. Syst. Evol. Microbiol.">
        <title>Complete genome sequence of Corynebacterium casei LMG S-19264T (=DSM 44701T), isolated from a smear-ripened cheese.</title>
        <authorList>
            <consortium name="US DOE Joint Genome Institute (JGI-PGF)"/>
            <person name="Walter F."/>
            <person name="Albersmeier A."/>
            <person name="Kalinowski J."/>
            <person name="Ruckert C."/>
        </authorList>
    </citation>
    <scope>NUCLEOTIDE SEQUENCE [LARGE SCALE GENOMIC DNA]</scope>
    <source>
        <strain evidence="1 2">KCTC 23968</strain>
    </source>
</reference>
<dbReference type="Proteomes" id="UP000600865">
    <property type="component" value="Unassembled WGS sequence"/>
</dbReference>
<evidence type="ECO:0000313" key="1">
    <source>
        <dbReference type="EMBL" id="GGX69574.1"/>
    </source>
</evidence>
<keyword evidence="1" id="KW-0489">Methyltransferase</keyword>
<evidence type="ECO:0000313" key="2">
    <source>
        <dbReference type="Proteomes" id="UP000600865"/>
    </source>
</evidence>
<dbReference type="EMBL" id="BMYV01000002">
    <property type="protein sequence ID" value="GGX69574.1"/>
    <property type="molecule type" value="Genomic_DNA"/>
</dbReference>
<sequence length="299" mass="32207">MRRFLTATAAAFILAACSSGDTTTKMSGGEAQLAEITKRDTAKLAKVLAVQPEKTQARYVARHPAETLEFFGIAPGMAIGEALPGGGWYTKILVPYLGSEGKLVGIDYALEMYPEFSFANEAFMETKRNWPVEFVEKSAEWAPEDGAEISATTFGDTSGAMDGQLDAVLFVRAMHNLSRFEDAGQYMTNALAMTHDVLKPGGIVGVVQHRAPASATDEWADGSAGYLKEANVIAAFKAAGFEFVKSSEINANPNDQPVGDDIVWRLPPSMNGVGDNEALKAERLAIGESDRMTLLFRKP</sequence>
<dbReference type="InterPro" id="IPR029063">
    <property type="entry name" value="SAM-dependent_MTases_sf"/>
</dbReference>
<dbReference type="PROSITE" id="PS51257">
    <property type="entry name" value="PROKAR_LIPOPROTEIN"/>
    <property type="match status" value="1"/>
</dbReference>
<keyword evidence="1" id="KW-0808">Transferase</keyword>
<dbReference type="GO" id="GO:0008168">
    <property type="term" value="F:methyltransferase activity"/>
    <property type="evidence" value="ECO:0007669"/>
    <property type="project" value="UniProtKB-KW"/>
</dbReference>
<keyword evidence="2" id="KW-1185">Reference proteome</keyword>
<dbReference type="RefSeq" id="WP_189584984.1">
    <property type="nucleotide sequence ID" value="NZ_BMYV01000002.1"/>
</dbReference>
<dbReference type="PIRSF" id="PIRSF031679">
    <property type="entry name" value="Mtase_Alr7345_prd"/>
    <property type="match status" value="1"/>
</dbReference>
<dbReference type="Gene3D" id="3.40.50.150">
    <property type="entry name" value="Vaccinia Virus protein VP39"/>
    <property type="match status" value="1"/>
</dbReference>
<dbReference type="SUPFAM" id="SSF53335">
    <property type="entry name" value="S-adenosyl-L-methionine-dependent methyltransferases"/>
    <property type="match status" value="1"/>
</dbReference>
<organism evidence="1 2">
    <name type="scientific">Litorimonas cladophorae</name>
    <dbReference type="NCBI Taxonomy" id="1220491"/>
    <lineage>
        <taxon>Bacteria</taxon>
        <taxon>Pseudomonadati</taxon>
        <taxon>Pseudomonadota</taxon>
        <taxon>Alphaproteobacteria</taxon>
        <taxon>Maricaulales</taxon>
        <taxon>Robiginitomaculaceae</taxon>
    </lineage>
</organism>